<reference evidence="2" key="1">
    <citation type="journal article" date="2019" name="Int. J. Syst. Evol. Microbiol.">
        <title>The Global Catalogue of Microorganisms (GCM) 10K type strain sequencing project: providing services to taxonomists for standard genome sequencing and annotation.</title>
        <authorList>
            <consortium name="The Broad Institute Genomics Platform"/>
            <consortium name="The Broad Institute Genome Sequencing Center for Infectious Disease"/>
            <person name="Wu L."/>
            <person name="Ma J."/>
        </authorList>
    </citation>
    <scope>NUCLEOTIDE SEQUENCE [LARGE SCALE GENOMIC DNA]</scope>
    <source>
        <strain evidence="2">JCM 19635</strain>
    </source>
</reference>
<dbReference type="RefSeq" id="WP_380199508.1">
    <property type="nucleotide sequence ID" value="NZ_JBHTEK010000001.1"/>
</dbReference>
<sequence>MFTTTRLNGGVGQHFGHAAVAPDAGVVVAHALLGALDHGLQGKPGMGGKKRRLEKLARHAVGQQGGANGGSGHAPK</sequence>
<keyword evidence="2" id="KW-1185">Reference proteome</keyword>
<dbReference type="EMBL" id="JBHTEK010000001">
    <property type="protein sequence ID" value="MFC7666100.1"/>
    <property type="molecule type" value="Genomic_DNA"/>
</dbReference>
<proteinExistence type="predicted"/>
<comment type="caution">
    <text evidence="1">The sequence shown here is derived from an EMBL/GenBank/DDBJ whole genome shotgun (WGS) entry which is preliminary data.</text>
</comment>
<gene>
    <name evidence="1" type="ORF">ACFQT0_00610</name>
</gene>
<protein>
    <submittedName>
        <fullName evidence="1">Uncharacterized protein</fullName>
    </submittedName>
</protein>
<evidence type="ECO:0000313" key="1">
    <source>
        <dbReference type="EMBL" id="MFC7666100.1"/>
    </source>
</evidence>
<dbReference type="Proteomes" id="UP001596513">
    <property type="component" value="Unassembled WGS sequence"/>
</dbReference>
<name>A0ABW2U0V2_9BACT</name>
<accession>A0ABW2U0V2</accession>
<organism evidence="1 2">
    <name type="scientific">Hymenobacter humi</name>
    <dbReference type="NCBI Taxonomy" id="1411620"/>
    <lineage>
        <taxon>Bacteria</taxon>
        <taxon>Pseudomonadati</taxon>
        <taxon>Bacteroidota</taxon>
        <taxon>Cytophagia</taxon>
        <taxon>Cytophagales</taxon>
        <taxon>Hymenobacteraceae</taxon>
        <taxon>Hymenobacter</taxon>
    </lineage>
</organism>
<evidence type="ECO:0000313" key="2">
    <source>
        <dbReference type="Proteomes" id="UP001596513"/>
    </source>
</evidence>